<keyword evidence="9" id="KW-0472">Membrane</keyword>
<evidence type="ECO:0000313" key="15">
    <source>
        <dbReference type="Proteomes" id="UP001172457"/>
    </source>
</evidence>
<keyword evidence="15" id="KW-1185">Reference proteome</keyword>
<evidence type="ECO:0000256" key="12">
    <source>
        <dbReference type="SAM" id="SignalP"/>
    </source>
</evidence>
<evidence type="ECO:0000256" key="5">
    <source>
        <dbReference type="ARBA" id="ARBA00022692"/>
    </source>
</evidence>
<evidence type="ECO:0000256" key="2">
    <source>
        <dbReference type="ARBA" id="ARBA00009592"/>
    </source>
</evidence>
<dbReference type="PROSITE" id="PS51450">
    <property type="entry name" value="LRR"/>
    <property type="match status" value="1"/>
</dbReference>
<keyword evidence="7" id="KW-0677">Repeat</keyword>
<keyword evidence="10" id="KW-0325">Glycoprotein</keyword>
<dbReference type="Pfam" id="PF08263">
    <property type="entry name" value="LRRNT_2"/>
    <property type="match status" value="1"/>
</dbReference>
<evidence type="ECO:0000256" key="3">
    <source>
        <dbReference type="ARBA" id="ARBA00022475"/>
    </source>
</evidence>
<dbReference type="PANTHER" id="PTHR48063:SF103">
    <property type="entry name" value="LEUCINE-RICH RECEPTOR-LIKE KINASE FAMILY PROTEIN"/>
    <property type="match status" value="1"/>
</dbReference>
<evidence type="ECO:0000256" key="4">
    <source>
        <dbReference type="ARBA" id="ARBA00022614"/>
    </source>
</evidence>
<dbReference type="FunFam" id="3.80.10.10:FF:000400">
    <property type="entry name" value="Nuclear pore complex protein NUP107"/>
    <property type="match status" value="1"/>
</dbReference>
<dbReference type="SMART" id="SM00369">
    <property type="entry name" value="LRR_TYP"/>
    <property type="match status" value="8"/>
</dbReference>
<dbReference type="Pfam" id="PF00560">
    <property type="entry name" value="LRR_1"/>
    <property type="match status" value="10"/>
</dbReference>
<reference evidence="14" key="1">
    <citation type="submission" date="2023-03" db="EMBL/GenBank/DDBJ databases">
        <title>Chromosome-scale reference genome and RAD-based genetic map of yellow starthistle (Centaurea solstitialis) reveal putative structural variation and QTLs associated with invader traits.</title>
        <authorList>
            <person name="Reatini B."/>
            <person name="Cang F.A."/>
            <person name="Jiang Q."/>
            <person name="Mckibben M.T.W."/>
            <person name="Barker M.S."/>
            <person name="Rieseberg L.H."/>
            <person name="Dlugosch K.M."/>
        </authorList>
    </citation>
    <scope>NUCLEOTIDE SEQUENCE</scope>
    <source>
        <strain evidence="14">CAN-66</strain>
        <tissue evidence="14">Leaf</tissue>
    </source>
</reference>
<evidence type="ECO:0000256" key="9">
    <source>
        <dbReference type="ARBA" id="ARBA00023136"/>
    </source>
</evidence>
<comment type="caution">
    <text evidence="14">The sequence shown here is derived from an EMBL/GenBank/DDBJ whole genome shotgun (WGS) entry which is preliminary data.</text>
</comment>
<evidence type="ECO:0000313" key="14">
    <source>
        <dbReference type="EMBL" id="KAJ9555533.1"/>
    </source>
</evidence>
<dbReference type="GO" id="GO:0099402">
    <property type="term" value="P:plant organ development"/>
    <property type="evidence" value="ECO:0007669"/>
    <property type="project" value="UniProtKB-ARBA"/>
</dbReference>
<proteinExistence type="inferred from homology"/>
<gene>
    <name evidence="14" type="ORF">OSB04_010147</name>
</gene>
<keyword evidence="3" id="KW-1003">Cell membrane</keyword>
<dbReference type="Proteomes" id="UP001172457">
    <property type="component" value="Chromosome 3"/>
</dbReference>
<protein>
    <recommendedName>
        <fullName evidence="13">Leucine-rich repeat-containing N-terminal plant-type domain-containing protein</fullName>
    </recommendedName>
</protein>
<feature type="compositionally biased region" description="Acidic residues" evidence="11">
    <location>
        <begin position="832"/>
        <end position="845"/>
    </location>
</feature>
<keyword evidence="6 12" id="KW-0732">Signal</keyword>
<dbReference type="InterPro" id="IPR032675">
    <property type="entry name" value="LRR_dom_sf"/>
</dbReference>
<dbReference type="PANTHER" id="PTHR48063">
    <property type="entry name" value="LRR RECEPTOR-LIKE KINASE"/>
    <property type="match status" value="1"/>
</dbReference>
<dbReference type="InterPro" id="IPR003591">
    <property type="entry name" value="Leu-rich_rpt_typical-subtyp"/>
</dbReference>
<keyword evidence="8" id="KW-1133">Transmembrane helix</keyword>
<evidence type="ECO:0000256" key="1">
    <source>
        <dbReference type="ARBA" id="ARBA00004251"/>
    </source>
</evidence>
<sequence>MIWSYYFIIVLILLLFATCLSIASSNQLVEAAATYGNIGAISKKSCFHKEKQALLHFKASISRDPYGQLSTWRVEDDDCCKWSGITCNNQTHHVTQLHLQEYDLTGEISHSLVNLSYLNHLDLSDNFFNGTIPNFISSMTQLRYLDLSWNYFNGTIPKSIGSLTQLRTRESSSIIEIENLDWLSNLSRLQHLEMDGISLAKVNYWIDVILSLQKLSFLSLWNCDLSEVMHPYSSFLNSSSSSIEFLYLGNNNLNSSMYRWLFPLTSNRLLELHLSYNMLDGVPRYLGNLCSLTNLYLYGNQIAVKFFDFLNNLCGCTLVTLRRLSASDSQITGSLSDEIQKVSSLELLDLSDNHLSGTMSEKVWELPNLERLDVSSNSLVITANVGKSKISYIDLSNNSLVVTPSKAHMSNNYCVESIDLRACNLGPLYPIWIEIYKYLTYLGISANRISETIPFQFWRTWPSRLIYLDLSSNNISGEVPDLSSNFDIYPIIDLSSNNFYGPIPNVPLTLASLNLSRNKFNGGISFLCQIVDGFLSFLDLSHNSLTGQLPHCLWHFKGLKVLNLGHNHFSGRLPASIGYSFQLEGPNKFSGNVPIWIGENFIRLYGLILRSNNFIGPIPLQLCHLTNLQILDLSINNLNGTIPTCMNDLNVMVHGRRFPESLVHSYLKVHDEESSSAEYTYVDKAIMEWQGNERELTSTLRFLTSIDLSSNNLTGLIPNELTDLHELLVLNLSKNALLGEIPRKIGEMKKLVTLDLSGNNFSGRIPSSMSQMTSLSFLDISHNKLSGRIPSNTQLQSFEPSKYIGNAGLCGPPIIESYPGDEVPSIVRESESESGEESIDDELQR</sequence>
<feature type="signal peptide" evidence="12">
    <location>
        <begin position="1"/>
        <end position="25"/>
    </location>
</feature>
<evidence type="ECO:0000256" key="8">
    <source>
        <dbReference type="ARBA" id="ARBA00022989"/>
    </source>
</evidence>
<keyword evidence="4" id="KW-0433">Leucine-rich repeat</keyword>
<evidence type="ECO:0000259" key="13">
    <source>
        <dbReference type="Pfam" id="PF08263"/>
    </source>
</evidence>
<dbReference type="GO" id="GO:0009653">
    <property type="term" value="P:anatomical structure morphogenesis"/>
    <property type="evidence" value="ECO:0007669"/>
    <property type="project" value="UniProtKB-ARBA"/>
</dbReference>
<dbReference type="InterPro" id="IPR013210">
    <property type="entry name" value="LRR_N_plant-typ"/>
</dbReference>
<feature type="region of interest" description="Disordered" evidence="11">
    <location>
        <begin position="818"/>
        <end position="845"/>
    </location>
</feature>
<dbReference type="SUPFAM" id="SSF52058">
    <property type="entry name" value="L domain-like"/>
    <property type="match status" value="3"/>
</dbReference>
<dbReference type="PRINTS" id="PR00019">
    <property type="entry name" value="LEURICHRPT"/>
</dbReference>
<dbReference type="GO" id="GO:0051707">
    <property type="term" value="P:response to other organism"/>
    <property type="evidence" value="ECO:0007669"/>
    <property type="project" value="UniProtKB-ARBA"/>
</dbReference>
<feature type="domain" description="Leucine-rich repeat-containing N-terminal plant-type" evidence="13">
    <location>
        <begin position="49"/>
        <end position="88"/>
    </location>
</feature>
<evidence type="ECO:0000256" key="10">
    <source>
        <dbReference type="ARBA" id="ARBA00023180"/>
    </source>
</evidence>
<evidence type="ECO:0000256" key="6">
    <source>
        <dbReference type="ARBA" id="ARBA00022729"/>
    </source>
</evidence>
<dbReference type="AlphaFoldDB" id="A0AA38TRT8"/>
<keyword evidence="5" id="KW-0812">Transmembrane</keyword>
<dbReference type="InterPro" id="IPR046956">
    <property type="entry name" value="RLP23-like"/>
</dbReference>
<dbReference type="FunFam" id="3.80.10.10:FF:000095">
    <property type="entry name" value="LRR receptor-like serine/threonine-protein kinase GSO1"/>
    <property type="match status" value="1"/>
</dbReference>
<evidence type="ECO:0000256" key="7">
    <source>
        <dbReference type="ARBA" id="ARBA00022737"/>
    </source>
</evidence>
<dbReference type="GO" id="GO:0006952">
    <property type="term" value="P:defense response"/>
    <property type="evidence" value="ECO:0007669"/>
    <property type="project" value="UniProtKB-ARBA"/>
</dbReference>
<dbReference type="GO" id="GO:0005886">
    <property type="term" value="C:plasma membrane"/>
    <property type="evidence" value="ECO:0007669"/>
    <property type="project" value="UniProtKB-SubCell"/>
</dbReference>
<organism evidence="14 15">
    <name type="scientific">Centaurea solstitialis</name>
    <name type="common">yellow star-thistle</name>
    <dbReference type="NCBI Taxonomy" id="347529"/>
    <lineage>
        <taxon>Eukaryota</taxon>
        <taxon>Viridiplantae</taxon>
        <taxon>Streptophyta</taxon>
        <taxon>Embryophyta</taxon>
        <taxon>Tracheophyta</taxon>
        <taxon>Spermatophyta</taxon>
        <taxon>Magnoliopsida</taxon>
        <taxon>eudicotyledons</taxon>
        <taxon>Gunneridae</taxon>
        <taxon>Pentapetalae</taxon>
        <taxon>asterids</taxon>
        <taxon>campanulids</taxon>
        <taxon>Asterales</taxon>
        <taxon>Asteraceae</taxon>
        <taxon>Carduoideae</taxon>
        <taxon>Cardueae</taxon>
        <taxon>Centaureinae</taxon>
        <taxon>Centaurea</taxon>
    </lineage>
</organism>
<dbReference type="FunFam" id="3.80.10.10:FF:000111">
    <property type="entry name" value="LRR receptor-like serine/threonine-protein kinase ERECTA"/>
    <property type="match status" value="1"/>
</dbReference>
<feature type="chain" id="PRO_5041436367" description="Leucine-rich repeat-containing N-terminal plant-type domain-containing protein" evidence="12">
    <location>
        <begin position="26"/>
        <end position="845"/>
    </location>
</feature>
<dbReference type="InterPro" id="IPR001611">
    <property type="entry name" value="Leu-rich_rpt"/>
</dbReference>
<dbReference type="Gene3D" id="3.80.10.10">
    <property type="entry name" value="Ribonuclease Inhibitor"/>
    <property type="match status" value="4"/>
</dbReference>
<dbReference type="EMBL" id="JARYMX010000003">
    <property type="protein sequence ID" value="KAJ9555533.1"/>
    <property type="molecule type" value="Genomic_DNA"/>
</dbReference>
<name>A0AA38TRT8_9ASTR</name>
<comment type="similarity">
    <text evidence="2">Belongs to the RLP family.</text>
</comment>
<accession>A0AA38TRT8</accession>
<evidence type="ECO:0000256" key="11">
    <source>
        <dbReference type="SAM" id="MobiDB-lite"/>
    </source>
</evidence>
<comment type="subcellular location">
    <subcellularLocation>
        <location evidence="1">Cell membrane</location>
        <topology evidence="1">Single-pass type I membrane protein</topology>
    </subcellularLocation>
</comment>